<feature type="domain" description="Hemerythrin-like" evidence="1">
    <location>
        <begin position="13"/>
        <end position="129"/>
    </location>
</feature>
<name>A0A8H7UNE5_MORIS</name>
<reference evidence="2" key="1">
    <citation type="submission" date="2020-12" db="EMBL/GenBank/DDBJ databases">
        <title>Metabolic potential, ecology and presence of endohyphal bacteria is reflected in genomic diversity of Mucoromycotina.</title>
        <authorList>
            <person name="Muszewska A."/>
            <person name="Okrasinska A."/>
            <person name="Steczkiewicz K."/>
            <person name="Drgas O."/>
            <person name="Orlowska M."/>
            <person name="Perlinska-Lenart U."/>
            <person name="Aleksandrzak-Piekarczyk T."/>
            <person name="Szatraj K."/>
            <person name="Zielenkiewicz U."/>
            <person name="Pilsyk S."/>
            <person name="Malc E."/>
            <person name="Mieczkowski P."/>
            <person name="Kruszewska J.S."/>
            <person name="Biernat P."/>
            <person name="Pawlowska J."/>
        </authorList>
    </citation>
    <scope>NUCLEOTIDE SEQUENCE</scope>
    <source>
        <strain evidence="2">WA0000067209</strain>
    </source>
</reference>
<comment type="caution">
    <text evidence="2">The sequence shown here is derived from an EMBL/GenBank/DDBJ whole genome shotgun (WGS) entry which is preliminary data.</text>
</comment>
<proteinExistence type="predicted"/>
<dbReference type="OrthoDB" id="9983919at2759"/>
<dbReference type="InterPro" id="IPR012312">
    <property type="entry name" value="Hemerythrin-like"/>
</dbReference>
<evidence type="ECO:0000313" key="2">
    <source>
        <dbReference type="EMBL" id="KAG2186158.1"/>
    </source>
</evidence>
<dbReference type="Gene3D" id="1.20.120.520">
    <property type="entry name" value="nmb1532 protein domain like"/>
    <property type="match status" value="1"/>
</dbReference>
<evidence type="ECO:0000313" key="3">
    <source>
        <dbReference type="Proteomes" id="UP000654370"/>
    </source>
</evidence>
<dbReference type="CDD" id="cd12108">
    <property type="entry name" value="Hr-like"/>
    <property type="match status" value="1"/>
</dbReference>
<dbReference type="Pfam" id="PF01814">
    <property type="entry name" value="Hemerythrin"/>
    <property type="match status" value="1"/>
</dbReference>
<dbReference type="AlphaFoldDB" id="A0A8H7UNE5"/>
<sequence>MAQRALKSTHSIVTKVVEDHNTVKAFWSKFKKESDKTEREKLANQIIYEIAVHSHAEELVLYPAIERNLKEEGKKLVDESRAEHAEVKKKLYAVDRMSSGDPNLVTQLTATMEVLETHIEEEENDILPKFEKATDEETLKTLGGAFDAVKHTVPTRPHPWAPDKPLMESLVGLATAPVDMLRDAARSATTGFKDK</sequence>
<evidence type="ECO:0000259" key="1">
    <source>
        <dbReference type="Pfam" id="PF01814"/>
    </source>
</evidence>
<dbReference type="EMBL" id="JAEPQZ010000001">
    <property type="protein sequence ID" value="KAG2186158.1"/>
    <property type="molecule type" value="Genomic_DNA"/>
</dbReference>
<gene>
    <name evidence="2" type="ORF">INT43_002596</name>
</gene>
<dbReference type="Proteomes" id="UP000654370">
    <property type="component" value="Unassembled WGS sequence"/>
</dbReference>
<keyword evidence="3" id="KW-1185">Reference proteome</keyword>
<accession>A0A8H7UNE5</accession>
<dbReference type="PANTHER" id="PTHR35585">
    <property type="entry name" value="HHE DOMAIN PROTEIN (AFU_ORTHOLOGUE AFUA_4G00730)"/>
    <property type="match status" value="1"/>
</dbReference>
<dbReference type="PANTHER" id="PTHR35585:SF1">
    <property type="entry name" value="HHE DOMAIN PROTEIN (AFU_ORTHOLOGUE AFUA_4G00730)"/>
    <property type="match status" value="1"/>
</dbReference>
<organism evidence="2 3">
    <name type="scientific">Mortierella isabellina</name>
    <name type="common">Filamentous fungus</name>
    <name type="synonym">Umbelopsis isabellina</name>
    <dbReference type="NCBI Taxonomy" id="91625"/>
    <lineage>
        <taxon>Eukaryota</taxon>
        <taxon>Fungi</taxon>
        <taxon>Fungi incertae sedis</taxon>
        <taxon>Mucoromycota</taxon>
        <taxon>Mucoromycotina</taxon>
        <taxon>Umbelopsidomycetes</taxon>
        <taxon>Umbelopsidales</taxon>
        <taxon>Umbelopsidaceae</taxon>
        <taxon>Umbelopsis</taxon>
    </lineage>
</organism>
<protein>
    <recommendedName>
        <fullName evidence="1">Hemerythrin-like domain-containing protein</fullName>
    </recommendedName>
</protein>